<gene>
    <name evidence="1" type="ORF">BRO54_0584</name>
</gene>
<name>A0A1Q5T7E6_9BACL</name>
<accession>A0A1Q5T7E6</accession>
<proteinExistence type="predicted"/>
<organism evidence="1 2">
    <name type="scientific">Geobacillus proteiniphilus</name>
    <dbReference type="NCBI Taxonomy" id="860353"/>
    <lineage>
        <taxon>Bacteria</taxon>
        <taxon>Bacillati</taxon>
        <taxon>Bacillota</taxon>
        <taxon>Bacilli</taxon>
        <taxon>Bacillales</taxon>
        <taxon>Anoxybacillaceae</taxon>
        <taxon>Geobacillus</taxon>
    </lineage>
</organism>
<comment type="caution">
    <text evidence="1">The sequence shown here is derived from an EMBL/GenBank/DDBJ whole genome shotgun (WGS) entry which is preliminary data.</text>
</comment>
<evidence type="ECO:0000313" key="1">
    <source>
        <dbReference type="EMBL" id="OKO96167.1"/>
    </source>
</evidence>
<dbReference type="Proteomes" id="UP000186030">
    <property type="component" value="Unassembled WGS sequence"/>
</dbReference>
<evidence type="ECO:0000313" key="2">
    <source>
        <dbReference type="Proteomes" id="UP000186030"/>
    </source>
</evidence>
<protein>
    <submittedName>
        <fullName evidence="1">Uncharacterized protein</fullName>
    </submittedName>
</protein>
<dbReference type="EMBL" id="MQMG01000004">
    <property type="protein sequence ID" value="OKO96167.1"/>
    <property type="molecule type" value="Genomic_DNA"/>
</dbReference>
<reference evidence="1 2" key="1">
    <citation type="submission" date="2016-11" db="EMBL/GenBank/DDBJ databases">
        <authorList>
            <person name="Kadnikov V."/>
            <person name="Nazina T."/>
        </authorList>
    </citation>
    <scope>NUCLEOTIDE SEQUENCE [LARGE SCALE GENOMIC DNA]</scope>
    <source>
        <strain evidence="1 2">1017</strain>
    </source>
</reference>
<reference evidence="2" key="2">
    <citation type="submission" date="2017-01" db="EMBL/GenBank/DDBJ databases">
        <title>Genome sequencing and annotation of Geobacillus sp. 1017, a Hydrocarbon-Oxidizing Thermophilic Bacterium Isolated from a Heavy Oil Reservoir (China).</title>
        <authorList>
            <person name="Kadnikov V.V."/>
            <person name="Mardanov A.V."/>
            <person name="Poltaraus A.B."/>
            <person name="Sokolova D.S."/>
            <person name="Semenova E.M."/>
            <person name="Ravin N.V."/>
            <person name="Tourova T.P."/>
            <person name="Nazina T.N."/>
        </authorList>
    </citation>
    <scope>NUCLEOTIDE SEQUENCE [LARGE SCALE GENOMIC DNA]</scope>
    <source>
        <strain evidence="2">1017</strain>
    </source>
</reference>
<dbReference type="AlphaFoldDB" id="A0A1Q5T7E6"/>
<sequence length="49" mass="5703">MSRKLWSFLTNCSWTNVGSFFTLSSKYKKGNLRAKEKTENKANTEVNTR</sequence>